<dbReference type="AlphaFoldDB" id="A0A371FSH5"/>
<evidence type="ECO:0000313" key="1">
    <source>
        <dbReference type="EMBL" id="RDX81232.1"/>
    </source>
</evidence>
<name>A0A371FSH5_MUCPR</name>
<dbReference type="Proteomes" id="UP000257109">
    <property type="component" value="Unassembled WGS sequence"/>
</dbReference>
<feature type="non-terminal residue" evidence="1">
    <location>
        <position position="1"/>
    </location>
</feature>
<keyword evidence="2" id="KW-1185">Reference proteome</keyword>
<reference evidence="1" key="1">
    <citation type="submission" date="2018-05" db="EMBL/GenBank/DDBJ databases">
        <title>Draft genome of Mucuna pruriens seed.</title>
        <authorList>
            <person name="Nnadi N.E."/>
            <person name="Vos R."/>
            <person name="Hasami M.H."/>
            <person name="Devisetty U.K."/>
            <person name="Aguiy J.C."/>
        </authorList>
    </citation>
    <scope>NUCLEOTIDE SEQUENCE [LARGE SCALE GENOMIC DNA]</scope>
    <source>
        <strain evidence="1">JCA_2017</strain>
    </source>
</reference>
<proteinExistence type="predicted"/>
<accession>A0A371FSH5</accession>
<organism evidence="1 2">
    <name type="scientific">Mucuna pruriens</name>
    <name type="common">Velvet bean</name>
    <name type="synonym">Dolichos pruriens</name>
    <dbReference type="NCBI Taxonomy" id="157652"/>
    <lineage>
        <taxon>Eukaryota</taxon>
        <taxon>Viridiplantae</taxon>
        <taxon>Streptophyta</taxon>
        <taxon>Embryophyta</taxon>
        <taxon>Tracheophyta</taxon>
        <taxon>Spermatophyta</taxon>
        <taxon>Magnoliopsida</taxon>
        <taxon>eudicotyledons</taxon>
        <taxon>Gunneridae</taxon>
        <taxon>Pentapetalae</taxon>
        <taxon>rosids</taxon>
        <taxon>fabids</taxon>
        <taxon>Fabales</taxon>
        <taxon>Fabaceae</taxon>
        <taxon>Papilionoideae</taxon>
        <taxon>50 kb inversion clade</taxon>
        <taxon>NPAAA clade</taxon>
        <taxon>indigoferoid/millettioid clade</taxon>
        <taxon>Phaseoleae</taxon>
        <taxon>Mucuna</taxon>
    </lineage>
</organism>
<evidence type="ECO:0000313" key="2">
    <source>
        <dbReference type="Proteomes" id="UP000257109"/>
    </source>
</evidence>
<dbReference type="EMBL" id="QJKJ01007976">
    <property type="protein sequence ID" value="RDX81232.1"/>
    <property type="molecule type" value="Genomic_DNA"/>
</dbReference>
<protein>
    <submittedName>
        <fullName evidence="1">Uncharacterized protein</fullName>
    </submittedName>
</protein>
<sequence>MSSLQAYGERLKRRYKDPLKKVLNAKASLKENRGEKIKEDVDVDVAKEEEGEVEEEIMTTFIIMKGVINPPKIMEKEEVETILIEQMKEEPMLKKNSILLVIKKVKSQHYY</sequence>
<gene>
    <name evidence="1" type="ORF">CR513_38102</name>
</gene>
<comment type="caution">
    <text evidence="1">The sequence shown here is derived from an EMBL/GenBank/DDBJ whole genome shotgun (WGS) entry which is preliminary data.</text>
</comment>